<evidence type="ECO:0008006" key="2">
    <source>
        <dbReference type="Google" id="ProtNLM"/>
    </source>
</evidence>
<name>A0A6N2YE62_9FIRM</name>
<dbReference type="SUPFAM" id="SSF52309">
    <property type="entry name" value="N-(deoxy)ribosyltransferase-like"/>
    <property type="match status" value="1"/>
</dbReference>
<dbReference type="Pfam" id="PF14359">
    <property type="entry name" value="DUF4406"/>
    <property type="match status" value="1"/>
</dbReference>
<reference evidence="1" key="1">
    <citation type="submission" date="2019-11" db="EMBL/GenBank/DDBJ databases">
        <authorList>
            <person name="Feng L."/>
        </authorList>
    </citation>
    <scope>NUCLEOTIDE SEQUENCE</scope>
    <source>
        <strain evidence="1">ChathewayiLFYP18</strain>
    </source>
</reference>
<accession>A0A6N2YE62</accession>
<gene>
    <name evidence="1" type="ORF">CHLFYP18_05214</name>
</gene>
<organism evidence="1">
    <name type="scientific">Hungatella hathewayi</name>
    <dbReference type="NCBI Taxonomy" id="154046"/>
    <lineage>
        <taxon>Bacteria</taxon>
        <taxon>Bacillati</taxon>
        <taxon>Bacillota</taxon>
        <taxon>Clostridia</taxon>
        <taxon>Lachnospirales</taxon>
        <taxon>Lachnospiraceae</taxon>
        <taxon>Hungatella</taxon>
    </lineage>
</organism>
<dbReference type="AlphaFoldDB" id="A0A6N2YE62"/>
<dbReference type="EMBL" id="CACRUH010000005">
    <property type="protein sequence ID" value="VYT64583.1"/>
    <property type="molecule type" value="Genomic_DNA"/>
</dbReference>
<dbReference type="RefSeq" id="WP_156832165.1">
    <property type="nucleotide sequence ID" value="NZ_CACRUH010000005.1"/>
</dbReference>
<evidence type="ECO:0000313" key="1">
    <source>
        <dbReference type="EMBL" id="VYT64583.1"/>
    </source>
</evidence>
<sequence>MKKAMLSQPMAGKTNDEIIATREKAIKVLEGKGLEIVNTLFTDEWYSNEKMVERGVVQIPLCFLAKSLENMSLCHAAYFCKGWENARGCRIEHEAAKAYGLEIIYEEE</sequence>
<protein>
    <recommendedName>
        <fullName evidence="2">DUF4406 domain-containing protein</fullName>
    </recommendedName>
</protein>
<proteinExistence type="predicted"/>
<dbReference type="InterPro" id="IPR025518">
    <property type="entry name" value="DUF4406"/>
</dbReference>